<keyword evidence="2" id="KW-1185">Reference proteome</keyword>
<dbReference type="EMBL" id="CP022957">
    <property type="protein sequence ID" value="ASV31154.1"/>
    <property type="molecule type" value="Genomic_DNA"/>
</dbReference>
<dbReference type="InterPro" id="IPR008651">
    <property type="entry name" value="Uncharacterised_HicB"/>
</dbReference>
<sequence>MADNLEHEGYFGSVEYSSRDGLLHGKVIGINDLVSYEGTSVKELKEAFEGSVDHYLETCKELGKEPNRFYRGGFNIRTSSEIHRELSIMAERKKMKLNELVNKAFDYLVKNEDKVLNQNKVEQ</sequence>
<dbReference type="InterPro" id="IPR035069">
    <property type="entry name" value="TTHA1013/TTHA0281-like"/>
</dbReference>
<name>A0A223V6V9_9FLAO</name>
<dbReference type="OrthoDB" id="5297106at2"/>
<proteinExistence type="predicted"/>
<evidence type="ECO:0000313" key="2">
    <source>
        <dbReference type="Proteomes" id="UP000215244"/>
    </source>
</evidence>
<gene>
    <name evidence="1" type="ORF">CJ263_13555</name>
</gene>
<organism evidence="1 2">
    <name type="scientific">Maribacter cobaltidurans</name>
    <dbReference type="NCBI Taxonomy" id="1178778"/>
    <lineage>
        <taxon>Bacteria</taxon>
        <taxon>Pseudomonadati</taxon>
        <taxon>Bacteroidota</taxon>
        <taxon>Flavobacteriia</taxon>
        <taxon>Flavobacteriales</taxon>
        <taxon>Flavobacteriaceae</taxon>
        <taxon>Maribacter</taxon>
    </lineage>
</organism>
<dbReference type="SUPFAM" id="SSF143100">
    <property type="entry name" value="TTHA1013/TTHA0281-like"/>
    <property type="match status" value="1"/>
</dbReference>
<evidence type="ECO:0000313" key="1">
    <source>
        <dbReference type="EMBL" id="ASV31154.1"/>
    </source>
</evidence>
<accession>A0A223V6V9</accession>
<dbReference type="KEGG" id="marb:CJ263_13555"/>
<dbReference type="Pfam" id="PF05534">
    <property type="entry name" value="HicB"/>
    <property type="match status" value="1"/>
</dbReference>
<protein>
    <submittedName>
        <fullName evidence="1">Toxin-antitoxin system HicB family antitoxin</fullName>
    </submittedName>
</protein>
<dbReference type="Proteomes" id="UP000215244">
    <property type="component" value="Chromosome"/>
</dbReference>
<dbReference type="RefSeq" id="WP_094997766.1">
    <property type="nucleotide sequence ID" value="NZ_BMJL01000012.1"/>
</dbReference>
<dbReference type="AlphaFoldDB" id="A0A223V6V9"/>
<reference evidence="1 2" key="1">
    <citation type="submission" date="2017-08" db="EMBL/GenBank/DDBJ databases">
        <title>The complete genome sequence of Maribacter sp. B1, isolated from deep-sea sediment.</title>
        <authorList>
            <person name="Wu Y.-H."/>
            <person name="Cheng H."/>
            <person name="Xu X.-W."/>
        </authorList>
    </citation>
    <scope>NUCLEOTIDE SEQUENCE [LARGE SCALE GENOMIC DNA]</scope>
    <source>
        <strain evidence="1 2">B1</strain>
    </source>
</reference>